<dbReference type="AlphaFoldDB" id="Q47AN3"/>
<sequence length="598" mass="64808">MGKTKYTARNNMRSKLTSIVALTAALAPGVGNAIGFGEITLQSRIGEALLAEVPILATAEEQPITACFSLASIRGSDLPVITAAKTRLIRRGQNYVLHILGTRPVSEPIFAISLQAGCGYDIVRDYVLMPEAPFAQAEIPASSGAIAAPRGKQPKFAEWHAREGDTLEDIADAQAPATLSERQRLIAALKRANPDLAPDTVLREGSIVRIPASKQVGAEKRESPSRASTQATSFEETSPKPVVPRSKPRPNTPPTKGMDQLLVGAAPEETKPREKGNSALLSLAETEQRLLKLETTLHLLTQEVEKMDQALDLATKAIEAQGKLQRAQAPQAAVAATSAPALPANAPAKANWLELLLSAALGAAISVGLAQYLGRRHRYPGEEEAPLLFAQHRDAARPATQETTDVFDITESETSDSSPQVIKPSLPPSPEESPVSASAPNPDEMQVEDDHSLLELAEIMLSFGRLRGAADTLAAHIDETLPRSIEPWSMLLDLYRRGGMRQEFDALAEKMRRHFNTEIPAWNDSTTPISGLKTLEDFPHVIQKASQLWGTQDSVDYLFSLVHDTRMGQRNGFPLEVVEEIALLMRILVEAYGLKRCG</sequence>
<dbReference type="KEGG" id="dar:Daro_3369"/>
<accession>Q47AN3</accession>
<organism evidence="3">
    <name type="scientific">Dechloromonas aromatica (strain RCB)</name>
    <dbReference type="NCBI Taxonomy" id="159087"/>
    <lineage>
        <taxon>Bacteria</taxon>
        <taxon>Pseudomonadati</taxon>
        <taxon>Pseudomonadota</taxon>
        <taxon>Betaproteobacteria</taxon>
        <taxon>Rhodocyclales</taxon>
        <taxon>Azonexaceae</taxon>
        <taxon>Dechloromonas</taxon>
    </lineage>
</organism>
<keyword evidence="1" id="KW-0175">Coiled coil</keyword>
<dbReference type="HOGENOM" id="CLU_411987_0_0_4"/>
<evidence type="ECO:0000256" key="1">
    <source>
        <dbReference type="SAM" id="Coils"/>
    </source>
</evidence>
<dbReference type="EMBL" id="CP000089">
    <property type="protein sequence ID" value="AAZ48098.1"/>
    <property type="molecule type" value="Genomic_DNA"/>
</dbReference>
<name>Q47AN3_DECAR</name>
<dbReference type="eggNOG" id="COG3170">
    <property type="taxonomic scope" value="Bacteria"/>
</dbReference>
<proteinExistence type="predicted"/>
<reference evidence="3" key="1">
    <citation type="submission" date="2005-08" db="EMBL/GenBank/DDBJ databases">
        <title>Complete sequence of Dechloromonas aromatica RCB.</title>
        <authorList>
            <person name="Salinero K.K."/>
            <person name="Copeland A."/>
            <person name="Lucas S."/>
            <person name="Lapidus A."/>
            <person name="Barry K."/>
            <person name="Detter J.C."/>
            <person name="Glavina T."/>
            <person name="Hammon N."/>
            <person name="Israni S."/>
            <person name="Pitluck S."/>
            <person name="Di Bartolo G."/>
            <person name="Trong S."/>
            <person name="Schmutz J."/>
            <person name="Larimer F."/>
            <person name="Land M."/>
            <person name="Ivanova N."/>
            <person name="Richardson P."/>
        </authorList>
    </citation>
    <scope>NUCLEOTIDE SEQUENCE</scope>
    <source>
        <strain evidence="3">RCB</strain>
    </source>
</reference>
<dbReference type="STRING" id="159087.Daro_3369"/>
<feature type="compositionally biased region" description="Low complexity" evidence="2">
    <location>
        <begin position="432"/>
        <end position="442"/>
    </location>
</feature>
<evidence type="ECO:0000256" key="2">
    <source>
        <dbReference type="SAM" id="MobiDB-lite"/>
    </source>
</evidence>
<feature type="compositionally biased region" description="Polar residues" evidence="2">
    <location>
        <begin position="225"/>
        <end position="236"/>
    </location>
</feature>
<feature type="region of interest" description="Disordered" evidence="2">
    <location>
        <begin position="213"/>
        <end position="260"/>
    </location>
</feature>
<feature type="region of interest" description="Disordered" evidence="2">
    <location>
        <begin position="409"/>
        <end position="445"/>
    </location>
</feature>
<evidence type="ECO:0000313" key="3">
    <source>
        <dbReference type="EMBL" id="AAZ48098.1"/>
    </source>
</evidence>
<gene>
    <name evidence="3" type="ordered locus">Daro_3369</name>
</gene>
<protein>
    <submittedName>
        <fullName evidence="3">Peptidoglycan-binding LysM</fullName>
    </submittedName>
</protein>
<feature type="coiled-coil region" evidence="1">
    <location>
        <begin position="283"/>
        <end position="310"/>
    </location>
</feature>